<protein>
    <submittedName>
        <fullName evidence="1">Uncharacterized protein</fullName>
    </submittedName>
</protein>
<evidence type="ECO:0000313" key="2">
    <source>
        <dbReference type="Proteomes" id="UP000029424"/>
    </source>
</evidence>
<keyword evidence="2" id="KW-1185">Reference proteome</keyword>
<dbReference type="Proteomes" id="UP000029424">
    <property type="component" value="Chromosome 1"/>
</dbReference>
<evidence type="ECO:0000313" key="1">
    <source>
        <dbReference type="EMBL" id="AIO65922.1"/>
    </source>
</evidence>
<accession>A0AAI8FMP4</accession>
<dbReference type="EMBL" id="CP008726">
    <property type="protein sequence ID" value="AIO65922.1"/>
    <property type="molecule type" value="Genomic_DNA"/>
</dbReference>
<reference evidence="1 2" key="1">
    <citation type="submission" date="2014-06" db="EMBL/GenBank/DDBJ databases">
        <authorList>
            <person name="Bishop-Lilly K.A."/>
            <person name="Broomall S.M."/>
            <person name="Chain P.S."/>
            <person name="Chertkov O."/>
            <person name="Coyne S.R."/>
            <person name="Daligault H.E."/>
            <person name="Davenport K.W."/>
            <person name="Erkkila T."/>
            <person name="Frey K.G."/>
            <person name="Gibbons H.S."/>
            <person name="Gu W."/>
            <person name="Jaissle J."/>
            <person name="Johnson S.L."/>
            <person name="Koroleva G.I."/>
            <person name="Ladner J.T."/>
            <person name="Lo C.-C."/>
            <person name="Minogue T.D."/>
            <person name="Munk C."/>
            <person name="Palacios G.F."/>
            <person name="Redden C.L."/>
            <person name="Rosenzweig C.N."/>
            <person name="Scholz M.B."/>
            <person name="Teshima H."/>
            <person name="Xu Y."/>
        </authorList>
    </citation>
    <scope>NUCLEOTIDE SEQUENCE [LARGE SCALE GENOMIC DNA]</scope>
    <source>
        <strain evidence="1 2">EO147</strain>
    </source>
</reference>
<dbReference type="AlphaFoldDB" id="A0AAI8FMP4"/>
<sequence>MEVPNHELEILANRVLIQTIIAALEVAHPGSEATIKRLIEKFTQVDGLDPLSEKIAEIALRVVSNEPEKPALTLVKSD</sequence>
<name>A0AAI8FMP4_9BURK</name>
<dbReference type="GeneID" id="60546501"/>
<dbReference type="RefSeq" id="WP_009901179.1">
    <property type="nucleotide sequence ID" value="NZ_CADEQG010000006.1"/>
</dbReference>
<gene>
    <name evidence="1" type="ORF">DM82_1117</name>
</gene>
<proteinExistence type="predicted"/>
<dbReference type="KEGG" id="bok:DM82_1117"/>
<organism evidence="1 2">
    <name type="scientific">Burkholderia oklahomensis</name>
    <dbReference type="NCBI Taxonomy" id="342113"/>
    <lineage>
        <taxon>Bacteria</taxon>
        <taxon>Pseudomonadati</taxon>
        <taxon>Pseudomonadota</taxon>
        <taxon>Betaproteobacteria</taxon>
        <taxon>Burkholderiales</taxon>
        <taxon>Burkholderiaceae</taxon>
        <taxon>Burkholderia</taxon>
        <taxon>pseudomallei group</taxon>
    </lineage>
</organism>